<feature type="transmembrane region" description="Helical" evidence="6">
    <location>
        <begin position="202"/>
        <end position="225"/>
    </location>
</feature>
<dbReference type="PIRSF" id="PIRSF006060">
    <property type="entry name" value="AA_transporter"/>
    <property type="match status" value="1"/>
</dbReference>
<keyword evidence="4 6" id="KW-1133">Transmembrane helix</keyword>
<name>A0A7X4LJG3_9VIBR</name>
<evidence type="ECO:0000256" key="6">
    <source>
        <dbReference type="SAM" id="Phobius"/>
    </source>
</evidence>
<comment type="caution">
    <text evidence="7">The sequence shown here is derived from an EMBL/GenBank/DDBJ whole genome shotgun (WGS) entry which is preliminary data.</text>
</comment>
<feature type="transmembrane region" description="Helical" evidence="6">
    <location>
        <begin position="382"/>
        <end position="403"/>
    </location>
</feature>
<comment type="subcellular location">
    <subcellularLocation>
        <location evidence="1">Cell membrane</location>
        <topology evidence="1">Multi-pass membrane protein</topology>
    </subcellularLocation>
</comment>
<sequence length="481" mass="52059">MEKTALSQKSKNKIPPNSEHMKRYLKTSHIVFLIIACAAPLASMLGNVSVGVLLGNGPGLPIAYIIAGAILMCFTIGFSALTVEVKGEGGFYTYINTILGKKVGMASAFVALFSYSSLTSAVGAAAGYFTDITVSPYGIHLGWQLWTLIYFILVSLLGRKSADIGARGVIIIVMVEFIILTILDATIGIHKTTNALPTEIFAHQYMFSAGLGIAVMIGFTSFIGFETAVLYSEEAVDPDKTIPRSLILGVSSIAIFYFLTSWFIVGGAGVDKIMSMAHKMEGELVVNIIKQYCGDTFGTLTSFMFCSSIVAGYLSLHNATTRYFYIISKDGGVPSYFSHLSGESKTPVRASTLTSIIVAAFIMVPVLKGDNSFMEIYPSTTALATLGIVVLQAIVAISVFVYFRKKGDKRLFRTFITPLISVVGLCISDYLIVSNYSILTGSTSMLVNSTPLLLVVLFIFGCYHGRKRKKNTNRLEVSYEG</sequence>
<proteinExistence type="predicted"/>
<evidence type="ECO:0000256" key="2">
    <source>
        <dbReference type="ARBA" id="ARBA00022475"/>
    </source>
</evidence>
<dbReference type="AlphaFoldDB" id="A0A7X4LJG3"/>
<evidence type="ECO:0000313" key="7">
    <source>
        <dbReference type="EMBL" id="MZI93073.1"/>
    </source>
</evidence>
<dbReference type="InterPro" id="IPR050367">
    <property type="entry name" value="APC_superfamily"/>
</dbReference>
<feature type="transmembrane region" description="Helical" evidence="6">
    <location>
        <begin position="141"/>
        <end position="157"/>
    </location>
</feature>
<dbReference type="Gene3D" id="1.20.1740.10">
    <property type="entry name" value="Amino acid/polyamine transporter I"/>
    <property type="match status" value="1"/>
</dbReference>
<feature type="transmembrane region" description="Helical" evidence="6">
    <location>
        <begin position="445"/>
        <end position="465"/>
    </location>
</feature>
<organism evidence="7 8">
    <name type="scientific">Vibrio eleionomae</name>
    <dbReference type="NCBI Taxonomy" id="2653505"/>
    <lineage>
        <taxon>Bacteria</taxon>
        <taxon>Pseudomonadati</taxon>
        <taxon>Pseudomonadota</taxon>
        <taxon>Gammaproteobacteria</taxon>
        <taxon>Vibrionales</taxon>
        <taxon>Vibrionaceae</taxon>
        <taxon>Vibrio</taxon>
    </lineage>
</organism>
<dbReference type="PANTHER" id="PTHR42770">
    <property type="entry name" value="AMINO ACID TRANSPORTER-RELATED"/>
    <property type="match status" value="1"/>
</dbReference>
<evidence type="ECO:0000256" key="5">
    <source>
        <dbReference type="ARBA" id="ARBA00023136"/>
    </source>
</evidence>
<feature type="transmembrane region" description="Helical" evidence="6">
    <location>
        <begin position="246"/>
        <end position="265"/>
    </location>
</feature>
<dbReference type="RefSeq" id="WP_161154370.1">
    <property type="nucleotide sequence ID" value="NZ_WEKT01000009.1"/>
</dbReference>
<keyword evidence="8" id="KW-1185">Reference proteome</keyword>
<keyword evidence="2" id="KW-1003">Cell membrane</keyword>
<protein>
    <submittedName>
        <fullName evidence="7">Amino acid permease</fullName>
    </submittedName>
</protein>
<feature type="transmembrane region" description="Helical" evidence="6">
    <location>
        <begin position="415"/>
        <end position="433"/>
    </location>
</feature>
<feature type="transmembrane region" description="Helical" evidence="6">
    <location>
        <begin position="103"/>
        <end position="129"/>
    </location>
</feature>
<accession>A0A7X4LJG3</accession>
<dbReference type="Pfam" id="PF13520">
    <property type="entry name" value="AA_permease_2"/>
    <property type="match status" value="1"/>
</dbReference>
<keyword evidence="5 6" id="KW-0472">Membrane</keyword>
<dbReference type="GO" id="GO:0005886">
    <property type="term" value="C:plasma membrane"/>
    <property type="evidence" value="ECO:0007669"/>
    <property type="project" value="UniProtKB-SubCell"/>
</dbReference>
<evidence type="ECO:0000256" key="1">
    <source>
        <dbReference type="ARBA" id="ARBA00004651"/>
    </source>
</evidence>
<feature type="transmembrane region" description="Helical" evidence="6">
    <location>
        <begin position="169"/>
        <end position="190"/>
    </location>
</feature>
<dbReference type="Proteomes" id="UP000462621">
    <property type="component" value="Unassembled WGS sequence"/>
</dbReference>
<dbReference type="InterPro" id="IPR002293">
    <property type="entry name" value="AA/rel_permease1"/>
</dbReference>
<dbReference type="EMBL" id="WEKT01000009">
    <property type="protein sequence ID" value="MZI93073.1"/>
    <property type="molecule type" value="Genomic_DNA"/>
</dbReference>
<feature type="transmembrane region" description="Helical" evidence="6">
    <location>
        <begin position="30"/>
        <end position="50"/>
    </location>
</feature>
<keyword evidence="3 6" id="KW-0812">Transmembrane</keyword>
<evidence type="ECO:0000256" key="3">
    <source>
        <dbReference type="ARBA" id="ARBA00022692"/>
    </source>
</evidence>
<dbReference type="PANTHER" id="PTHR42770:SF16">
    <property type="entry name" value="AMINO ACID PERMEASE"/>
    <property type="match status" value="1"/>
</dbReference>
<reference evidence="7 8" key="1">
    <citation type="submission" date="2019-10" db="EMBL/GenBank/DDBJ databases">
        <title>Vibrio sp. nov. isolated from a shrimp pond.</title>
        <authorList>
            <person name="Gomez-Gil B."/>
            <person name="Enciso-Ibarra J."/>
            <person name="Enciso-Ibarra K."/>
            <person name="Bolan-Mejia C."/>
        </authorList>
    </citation>
    <scope>NUCLEOTIDE SEQUENCE [LARGE SCALE GENOMIC DNA]</scope>
    <source>
        <strain evidence="7 8">CAIM 722</strain>
    </source>
</reference>
<gene>
    <name evidence="7" type="ORF">F9817_07660</name>
</gene>
<evidence type="ECO:0000256" key="4">
    <source>
        <dbReference type="ARBA" id="ARBA00022989"/>
    </source>
</evidence>
<feature type="transmembrane region" description="Helical" evidence="6">
    <location>
        <begin position="297"/>
        <end position="316"/>
    </location>
</feature>
<evidence type="ECO:0000313" key="8">
    <source>
        <dbReference type="Proteomes" id="UP000462621"/>
    </source>
</evidence>
<feature type="transmembrane region" description="Helical" evidence="6">
    <location>
        <begin position="348"/>
        <end position="367"/>
    </location>
</feature>
<feature type="transmembrane region" description="Helical" evidence="6">
    <location>
        <begin position="62"/>
        <end position="83"/>
    </location>
</feature>
<dbReference type="GO" id="GO:0022857">
    <property type="term" value="F:transmembrane transporter activity"/>
    <property type="evidence" value="ECO:0007669"/>
    <property type="project" value="InterPro"/>
</dbReference>